<evidence type="ECO:0000256" key="5">
    <source>
        <dbReference type="ARBA" id="ARBA00023136"/>
    </source>
</evidence>
<keyword evidence="5 6" id="KW-0472">Membrane</keyword>
<dbReference type="PANTHER" id="PTHR35007">
    <property type="entry name" value="INTEGRAL MEMBRANE PROTEIN-RELATED"/>
    <property type="match status" value="1"/>
</dbReference>
<evidence type="ECO:0000256" key="1">
    <source>
        <dbReference type="ARBA" id="ARBA00004651"/>
    </source>
</evidence>
<accession>A0A7W8VF99</accession>
<evidence type="ECO:0000256" key="3">
    <source>
        <dbReference type="ARBA" id="ARBA00022692"/>
    </source>
</evidence>
<feature type="transmembrane region" description="Helical" evidence="6">
    <location>
        <begin position="66"/>
        <end position="92"/>
    </location>
</feature>
<dbReference type="GO" id="GO:0005886">
    <property type="term" value="C:plasma membrane"/>
    <property type="evidence" value="ECO:0007669"/>
    <property type="project" value="UniProtKB-SubCell"/>
</dbReference>
<feature type="transmembrane region" description="Helical" evidence="6">
    <location>
        <begin position="216"/>
        <end position="244"/>
    </location>
</feature>
<reference evidence="8 9" key="1">
    <citation type="submission" date="2020-08" db="EMBL/GenBank/DDBJ databases">
        <title>Sequencing the genomes of 1000 actinobacteria strains.</title>
        <authorList>
            <person name="Klenk H.-P."/>
        </authorList>
    </citation>
    <scope>NUCLEOTIDE SEQUENCE [LARGE SCALE GENOMIC DNA]</scope>
    <source>
        <strain evidence="8 9">DSM 44551</strain>
    </source>
</reference>
<comment type="subcellular location">
    <subcellularLocation>
        <location evidence="1">Cell membrane</location>
        <topology evidence="1">Multi-pass membrane protein</topology>
    </subcellularLocation>
</comment>
<evidence type="ECO:0000256" key="2">
    <source>
        <dbReference type="ARBA" id="ARBA00022475"/>
    </source>
</evidence>
<sequence length="250" mass="25001">MFLLIAVAVLGGVAVRLLLFPGASVGRLRLAAAVADRSAVRGRRAGLRGRAAGRAGVGAVLCAPAVALWAVAGAGPALLLGVPAGAALYWGLRRTAGAGERERSARIAAGLPLALDLLAAGVRAGSAPVEVLSVLSTALDGPLGRLLGEIAERQRLGADPAEAWAAAGPPEFAAVGRALSRAAQTGSPLADLLERHAAEARADEHGRALERARRTAVLVVAPLGLCFLPAFVLIGVVPLVAALLGGLAPP</sequence>
<keyword evidence="9" id="KW-1185">Reference proteome</keyword>
<comment type="caution">
    <text evidence="8">The sequence shown here is derived from an EMBL/GenBank/DDBJ whole genome shotgun (WGS) entry which is preliminary data.</text>
</comment>
<proteinExistence type="predicted"/>
<evidence type="ECO:0000313" key="9">
    <source>
        <dbReference type="Proteomes" id="UP000572635"/>
    </source>
</evidence>
<keyword evidence="3 6" id="KW-0812">Transmembrane</keyword>
<evidence type="ECO:0000313" key="8">
    <source>
        <dbReference type="EMBL" id="MBB5433734.1"/>
    </source>
</evidence>
<dbReference type="PANTHER" id="PTHR35007:SF3">
    <property type="entry name" value="POSSIBLE CONSERVED ALANINE RICH MEMBRANE PROTEIN"/>
    <property type="match status" value="1"/>
</dbReference>
<dbReference type="AlphaFoldDB" id="A0A7W8VF99"/>
<keyword evidence="2" id="KW-1003">Cell membrane</keyword>
<organism evidence="8 9">
    <name type="scientific">Nocardiopsis composta</name>
    <dbReference type="NCBI Taxonomy" id="157465"/>
    <lineage>
        <taxon>Bacteria</taxon>
        <taxon>Bacillati</taxon>
        <taxon>Actinomycetota</taxon>
        <taxon>Actinomycetes</taxon>
        <taxon>Streptosporangiales</taxon>
        <taxon>Nocardiopsidaceae</taxon>
        <taxon>Nocardiopsis</taxon>
    </lineage>
</organism>
<dbReference type="RefSeq" id="WP_184393744.1">
    <property type="nucleotide sequence ID" value="NZ_BAAAJD010000175.1"/>
</dbReference>
<feature type="domain" description="Type II secretion system protein GspF" evidence="7">
    <location>
        <begin position="115"/>
        <end position="236"/>
    </location>
</feature>
<dbReference type="Pfam" id="PF00482">
    <property type="entry name" value="T2SSF"/>
    <property type="match status" value="1"/>
</dbReference>
<evidence type="ECO:0000256" key="6">
    <source>
        <dbReference type="SAM" id="Phobius"/>
    </source>
</evidence>
<dbReference type="InterPro" id="IPR018076">
    <property type="entry name" value="T2SS_GspF_dom"/>
</dbReference>
<protein>
    <submittedName>
        <fullName evidence="8">Flp pilus assembly protein TadB</fullName>
    </submittedName>
</protein>
<keyword evidence="4 6" id="KW-1133">Transmembrane helix</keyword>
<evidence type="ECO:0000256" key="4">
    <source>
        <dbReference type="ARBA" id="ARBA00022989"/>
    </source>
</evidence>
<dbReference type="EMBL" id="JACHDB010000001">
    <property type="protein sequence ID" value="MBB5433734.1"/>
    <property type="molecule type" value="Genomic_DNA"/>
</dbReference>
<name>A0A7W8VF99_9ACTN</name>
<evidence type="ECO:0000259" key="7">
    <source>
        <dbReference type="Pfam" id="PF00482"/>
    </source>
</evidence>
<dbReference type="Proteomes" id="UP000572635">
    <property type="component" value="Unassembled WGS sequence"/>
</dbReference>
<gene>
    <name evidence="8" type="ORF">HDA36_003818</name>
</gene>